<proteinExistence type="predicted"/>
<sequence length="481" mass="51706">MTLETRLFINNEYVPSISGKTFSVYNPTTEELITDQVQAAMSEDVDKAVAAATAAFKVWRAKSSAERSAVMLKYADLIDANIEKLASLETLCMGAPMSLAKQLVQTHSASFRYYAGLTDKIHGQSYTEDADGLLKLINYEPIGVCAGISAWNGTHMSLGWKIAPAVAAGNTILHKTSEKSPLSTLVLGNLIKEAGFPPGVINLLSGAGETGSLLASHMGIRKIAFTGSVGAGRKVQQAATASNLKHVTLELGGKSPAIVFEDANIENALFHNSQLFLANNAQGCSTATRLFVHENIAPKFIEALKAQFERVTGLMGDPNEESTWLGPMVDKAQRDRVYDYINGAKAEGIQVLVGGGDVSRTGYYAAPTVFLNPGLDSRIYKEEIFGPVLIVRTFKTEDEVVELANDTEYGLSGTIFTSNISRALKLASRLEVGTLSINGAHFPSKQTPWSGWKQSGYGGEGGLDALKEYLHTKSIHVHLNA</sequence>
<organism evidence="1 2">
    <name type="scientific">Trichothecium roseum</name>
    <dbReference type="NCBI Taxonomy" id="47278"/>
    <lineage>
        <taxon>Eukaryota</taxon>
        <taxon>Fungi</taxon>
        <taxon>Dikarya</taxon>
        <taxon>Ascomycota</taxon>
        <taxon>Pezizomycotina</taxon>
        <taxon>Sordariomycetes</taxon>
        <taxon>Hypocreomycetidae</taxon>
        <taxon>Hypocreales</taxon>
        <taxon>Hypocreales incertae sedis</taxon>
        <taxon>Trichothecium</taxon>
    </lineage>
</organism>
<dbReference type="EMBL" id="CM047942">
    <property type="protein sequence ID" value="KAI9901012.1"/>
    <property type="molecule type" value="Genomic_DNA"/>
</dbReference>
<evidence type="ECO:0000313" key="2">
    <source>
        <dbReference type="Proteomes" id="UP001163324"/>
    </source>
</evidence>
<accession>A0ACC0V699</accession>
<protein>
    <submittedName>
        <fullName evidence="1">Uncharacterized protein</fullName>
    </submittedName>
</protein>
<reference evidence="1" key="1">
    <citation type="submission" date="2022-10" db="EMBL/GenBank/DDBJ databases">
        <title>Complete Genome of Trichothecium roseum strain YXFP-22015, a Plant Pathogen Isolated from Citrus.</title>
        <authorList>
            <person name="Wang Y."/>
            <person name="Zhu L."/>
        </authorList>
    </citation>
    <scope>NUCLEOTIDE SEQUENCE</scope>
    <source>
        <strain evidence="1">YXFP-22015</strain>
    </source>
</reference>
<keyword evidence="2" id="KW-1185">Reference proteome</keyword>
<dbReference type="Proteomes" id="UP001163324">
    <property type="component" value="Chromosome 3"/>
</dbReference>
<gene>
    <name evidence="1" type="ORF">N3K66_002829</name>
</gene>
<evidence type="ECO:0000313" key="1">
    <source>
        <dbReference type="EMBL" id="KAI9901012.1"/>
    </source>
</evidence>
<name>A0ACC0V699_9HYPO</name>
<comment type="caution">
    <text evidence="1">The sequence shown here is derived from an EMBL/GenBank/DDBJ whole genome shotgun (WGS) entry which is preliminary data.</text>
</comment>